<evidence type="ECO:0000256" key="8">
    <source>
        <dbReference type="PIRSR" id="PIRSR602401-1"/>
    </source>
</evidence>
<keyword evidence="5 9" id="KW-0560">Oxidoreductase</keyword>
<dbReference type="RefSeq" id="XP_016482051.1">
    <property type="nucleotide sequence ID" value="XM_016626565.1"/>
</dbReference>
<evidence type="ECO:0000256" key="6">
    <source>
        <dbReference type="ARBA" id="ARBA00023004"/>
    </source>
</evidence>
<keyword evidence="4 8" id="KW-0479">Metal-binding</keyword>
<proteinExistence type="inferred from homology"/>
<feature type="binding site" description="axial binding residue" evidence="8">
    <location>
        <position position="51"/>
    </location>
    <ligand>
        <name>heme</name>
        <dbReference type="ChEBI" id="CHEBI:30413"/>
    </ligand>
    <ligandPart>
        <name>Fe</name>
        <dbReference type="ChEBI" id="CHEBI:18248"/>
    </ligandPart>
</feature>
<organism evidence="10">
    <name type="scientific">Nicotiana tabacum</name>
    <name type="common">Common tobacco</name>
    <dbReference type="NCBI Taxonomy" id="4097"/>
    <lineage>
        <taxon>Eukaryota</taxon>
        <taxon>Viridiplantae</taxon>
        <taxon>Streptophyta</taxon>
        <taxon>Embryophyta</taxon>
        <taxon>Tracheophyta</taxon>
        <taxon>Spermatophyta</taxon>
        <taxon>Magnoliopsida</taxon>
        <taxon>eudicotyledons</taxon>
        <taxon>Gunneridae</taxon>
        <taxon>Pentapetalae</taxon>
        <taxon>asterids</taxon>
        <taxon>lamiids</taxon>
        <taxon>Solanales</taxon>
        <taxon>Solanaceae</taxon>
        <taxon>Nicotianoideae</taxon>
        <taxon>Nicotianeae</taxon>
        <taxon>Nicotiana</taxon>
    </lineage>
</organism>
<dbReference type="PROSITE" id="PS00086">
    <property type="entry name" value="CYTOCHROME_P450"/>
    <property type="match status" value="1"/>
</dbReference>
<dbReference type="STRING" id="4097.A0A1S4AZG4"/>
<dbReference type="Gene3D" id="1.10.630.10">
    <property type="entry name" value="Cytochrome P450"/>
    <property type="match status" value="1"/>
</dbReference>
<dbReference type="OrthoDB" id="2789670at2759"/>
<evidence type="ECO:0000256" key="2">
    <source>
        <dbReference type="ARBA" id="ARBA00010617"/>
    </source>
</evidence>
<protein>
    <submittedName>
        <fullName evidence="10">Cytochrome P450 71A1-like</fullName>
    </submittedName>
</protein>
<evidence type="ECO:0000256" key="9">
    <source>
        <dbReference type="RuleBase" id="RU000461"/>
    </source>
</evidence>
<dbReference type="AlphaFoldDB" id="A0A1S4AZG4"/>
<keyword evidence="6 8" id="KW-0408">Iron</keyword>
<accession>A0A1S4AZG4</accession>
<dbReference type="Pfam" id="PF00067">
    <property type="entry name" value="p450"/>
    <property type="match status" value="1"/>
</dbReference>
<comment type="cofactor">
    <cofactor evidence="1 8">
        <name>heme</name>
        <dbReference type="ChEBI" id="CHEBI:30413"/>
    </cofactor>
</comment>
<dbReference type="GO" id="GO:0005506">
    <property type="term" value="F:iron ion binding"/>
    <property type="evidence" value="ECO:0007669"/>
    <property type="project" value="InterPro"/>
</dbReference>
<dbReference type="PRINTS" id="PR00463">
    <property type="entry name" value="EP450I"/>
</dbReference>
<evidence type="ECO:0000256" key="5">
    <source>
        <dbReference type="ARBA" id="ARBA00023002"/>
    </source>
</evidence>
<dbReference type="InterPro" id="IPR002401">
    <property type="entry name" value="Cyt_P450_E_grp-I"/>
</dbReference>
<name>A0A1S4AZG4_TOBAC</name>
<gene>
    <name evidence="10" type="primary">LOC107802980</name>
</gene>
<dbReference type="InterPro" id="IPR001128">
    <property type="entry name" value="Cyt_P450"/>
</dbReference>
<evidence type="ECO:0000256" key="4">
    <source>
        <dbReference type="ARBA" id="ARBA00022723"/>
    </source>
</evidence>
<sequence>MVFVNTRSLGRNPKYWDNPEEFIPERFLENDIDIKGQNFTLLPFGSGRRKCPAFNLGIKIVRTTLANLLHGFNWKLAGDTKPENISMEKIYGLTTHPKKPISMIMEPRLSNHLYY</sequence>
<dbReference type="InterPro" id="IPR017972">
    <property type="entry name" value="Cyt_P450_CS"/>
</dbReference>
<evidence type="ECO:0000313" key="10">
    <source>
        <dbReference type="RefSeq" id="XP_016482051.1"/>
    </source>
</evidence>
<keyword evidence="7 9" id="KW-0503">Monooxygenase</keyword>
<evidence type="ECO:0000256" key="3">
    <source>
        <dbReference type="ARBA" id="ARBA00022617"/>
    </source>
</evidence>
<dbReference type="PANTHER" id="PTHR47944">
    <property type="entry name" value="CYTOCHROME P450 98A9"/>
    <property type="match status" value="1"/>
</dbReference>
<dbReference type="SUPFAM" id="SSF48264">
    <property type="entry name" value="Cytochrome P450"/>
    <property type="match status" value="1"/>
</dbReference>
<reference evidence="10" key="1">
    <citation type="submission" date="2025-08" db="UniProtKB">
        <authorList>
            <consortium name="RefSeq"/>
        </authorList>
    </citation>
    <scope>IDENTIFICATION</scope>
</reference>
<dbReference type="GO" id="GO:0016705">
    <property type="term" value="F:oxidoreductase activity, acting on paired donors, with incorporation or reduction of molecular oxygen"/>
    <property type="evidence" value="ECO:0007669"/>
    <property type="project" value="InterPro"/>
</dbReference>
<dbReference type="OMA" id="RRKCPAF"/>
<dbReference type="GO" id="GO:0020037">
    <property type="term" value="F:heme binding"/>
    <property type="evidence" value="ECO:0007669"/>
    <property type="project" value="InterPro"/>
</dbReference>
<dbReference type="PaxDb" id="4097-A0A1S4AZG4"/>
<dbReference type="PANTHER" id="PTHR47944:SF5">
    <property type="entry name" value="CYTOCHROME P450 71A1-LIKE"/>
    <property type="match status" value="1"/>
</dbReference>
<keyword evidence="3 8" id="KW-0349">Heme</keyword>
<evidence type="ECO:0000256" key="1">
    <source>
        <dbReference type="ARBA" id="ARBA00001971"/>
    </source>
</evidence>
<dbReference type="GO" id="GO:0004497">
    <property type="term" value="F:monooxygenase activity"/>
    <property type="evidence" value="ECO:0007669"/>
    <property type="project" value="UniProtKB-KW"/>
</dbReference>
<dbReference type="KEGG" id="nta:107802980"/>
<dbReference type="InterPro" id="IPR036396">
    <property type="entry name" value="Cyt_P450_sf"/>
</dbReference>
<evidence type="ECO:0000256" key="7">
    <source>
        <dbReference type="ARBA" id="ARBA00023033"/>
    </source>
</evidence>
<dbReference type="SMR" id="A0A1S4AZG4"/>
<comment type="similarity">
    <text evidence="2 9">Belongs to the cytochrome P450 family.</text>
</comment>